<dbReference type="HOGENOM" id="CLU_1875458_0_0_1"/>
<feature type="compositionally biased region" description="Acidic residues" evidence="1">
    <location>
        <begin position="25"/>
        <end position="35"/>
    </location>
</feature>
<sequence>MGERRPDGFEHASHSVPTQTSLDAVQDDAEDSTDDLESVLVDFDARSLDAEELAMAQYAPIMPYAARAMTGNGIEYLLPSHPTIQTGPVTKRLPIKQATMARPGFKPKATALEGTCICAGLKPSATQKPPTCLDHY</sequence>
<accession>A0A0D1YDE0</accession>
<dbReference type="AlphaFoldDB" id="A0A0D1YDE0"/>
<feature type="compositionally biased region" description="Basic and acidic residues" evidence="1">
    <location>
        <begin position="1"/>
        <end position="13"/>
    </location>
</feature>
<gene>
    <name evidence="2" type="ORF">PV11_08437</name>
</gene>
<organism evidence="2 3">
    <name type="scientific">Exophiala sideris</name>
    <dbReference type="NCBI Taxonomy" id="1016849"/>
    <lineage>
        <taxon>Eukaryota</taxon>
        <taxon>Fungi</taxon>
        <taxon>Dikarya</taxon>
        <taxon>Ascomycota</taxon>
        <taxon>Pezizomycotina</taxon>
        <taxon>Eurotiomycetes</taxon>
        <taxon>Chaetothyriomycetidae</taxon>
        <taxon>Chaetothyriales</taxon>
        <taxon>Herpotrichiellaceae</taxon>
        <taxon>Exophiala</taxon>
    </lineage>
</organism>
<dbReference type="EMBL" id="KN846953">
    <property type="protein sequence ID" value="KIV80982.1"/>
    <property type="molecule type" value="Genomic_DNA"/>
</dbReference>
<evidence type="ECO:0000256" key="1">
    <source>
        <dbReference type="SAM" id="MobiDB-lite"/>
    </source>
</evidence>
<feature type="region of interest" description="Disordered" evidence="1">
    <location>
        <begin position="1"/>
        <end position="35"/>
    </location>
</feature>
<protein>
    <submittedName>
        <fullName evidence="2">Uncharacterized protein</fullName>
    </submittedName>
</protein>
<reference evidence="2 3" key="1">
    <citation type="submission" date="2015-01" db="EMBL/GenBank/DDBJ databases">
        <title>The Genome Sequence of Exophiala sideris CBS121828.</title>
        <authorList>
            <consortium name="The Broad Institute Genomics Platform"/>
            <person name="Cuomo C."/>
            <person name="de Hoog S."/>
            <person name="Gorbushina A."/>
            <person name="Stielow B."/>
            <person name="Teixiera M."/>
            <person name="Abouelleil A."/>
            <person name="Chapman S.B."/>
            <person name="Priest M."/>
            <person name="Young S.K."/>
            <person name="Wortman J."/>
            <person name="Nusbaum C."/>
            <person name="Birren B."/>
        </authorList>
    </citation>
    <scope>NUCLEOTIDE SEQUENCE [LARGE SCALE GENOMIC DNA]</scope>
    <source>
        <strain evidence="2 3">CBS 121828</strain>
    </source>
</reference>
<proteinExistence type="predicted"/>
<evidence type="ECO:0000313" key="2">
    <source>
        <dbReference type="EMBL" id="KIV80982.1"/>
    </source>
</evidence>
<name>A0A0D1YDE0_9EURO</name>
<evidence type="ECO:0000313" key="3">
    <source>
        <dbReference type="Proteomes" id="UP000053599"/>
    </source>
</evidence>
<dbReference type="Proteomes" id="UP000053599">
    <property type="component" value="Unassembled WGS sequence"/>
</dbReference>